<sequence length="144" mass="15048">MKRLRWWSVVAVAAVVVAVASVFALDLPGRTAFLAREAPKACELMAQGASPFGGASVCTPLGRHTPPLGNPDGQVFLLLETSTGPAAVRIDYTDTGSGDYTATAVEVPTWEAPGISHDTAERIKEGINQRGGLKTVPWAVHGAP</sequence>
<dbReference type="RefSeq" id="WP_190256103.1">
    <property type="nucleotide sequence ID" value="NZ_BMPI01000066.1"/>
</dbReference>
<organism evidence="1 2">
    <name type="scientific">Dactylosporangium sucinum</name>
    <dbReference type="NCBI Taxonomy" id="1424081"/>
    <lineage>
        <taxon>Bacteria</taxon>
        <taxon>Bacillati</taxon>
        <taxon>Actinomycetota</taxon>
        <taxon>Actinomycetes</taxon>
        <taxon>Micromonosporales</taxon>
        <taxon>Micromonosporaceae</taxon>
        <taxon>Dactylosporangium</taxon>
    </lineage>
</organism>
<keyword evidence="2" id="KW-1185">Reference proteome</keyword>
<proteinExistence type="predicted"/>
<comment type="caution">
    <text evidence="1">The sequence shown here is derived from an EMBL/GenBank/DDBJ whole genome shotgun (WGS) entry which is preliminary data.</text>
</comment>
<dbReference type="AlphaFoldDB" id="A0A917UDD8"/>
<dbReference type="EMBL" id="BMPI01000066">
    <property type="protein sequence ID" value="GGM73456.1"/>
    <property type="molecule type" value="Genomic_DNA"/>
</dbReference>
<accession>A0A917UDD8</accession>
<reference evidence="1" key="2">
    <citation type="submission" date="2020-09" db="EMBL/GenBank/DDBJ databases">
        <authorList>
            <person name="Sun Q."/>
            <person name="Ohkuma M."/>
        </authorList>
    </citation>
    <scope>NUCLEOTIDE SEQUENCE</scope>
    <source>
        <strain evidence="1">JCM 19831</strain>
    </source>
</reference>
<reference evidence="1" key="1">
    <citation type="journal article" date="2014" name="Int. J. Syst. Evol. Microbiol.">
        <title>Complete genome sequence of Corynebacterium casei LMG S-19264T (=DSM 44701T), isolated from a smear-ripened cheese.</title>
        <authorList>
            <consortium name="US DOE Joint Genome Institute (JGI-PGF)"/>
            <person name="Walter F."/>
            <person name="Albersmeier A."/>
            <person name="Kalinowski J."/>
            <person name="Ruckert C."/>
        </authorList>
    </citation>
    <scope>NUCLEOTIDE SEQUENCE</scope>
    <source>
        <strain evidence="1">JCM 19831</strain>
    </source>
</reference>
<protein>
    <submittedName>
        <fullName evidence="1">Uncharacterized protein</fullName>
    </submittedName>
</protein>
<evidence type="ECO:0000313" key="2">
    <source>
        <dbReference type="Proteomes" id="UP000642070"/>
    </source>
</evidence>
<name>A0A917UDD8_9ACTN</name>
<gene>
    <name evidence="1" type="ORF">GCM10007977_088810</name>
</gene>
<dbReference type="Proteomes" id="UP000642070">
    <property type="component" value="Unassembled WGS sequence"/>
</dbReference>
<evidence type="ECO:0000313" key="1">
    <source>
        <dbReference type="EMBL" id="GGM73456.1"/>
    </source>
</evidence>